<comment type="similarity">
    <text evidence="1">Belongs to the WD repeat mio family.</text>
</comment>
<gene>
    <name evidence="7" type="ORF">MCHLO_05189</name>
</gene>
<dbReference type="InterPro" id="IPR049092">
    <property type="entry name" value="MIOS_a-sol"/>
</dbReference>
<keyword evidence="3" id="KW-0677">Repeat</keyword>
<dbReference type="InterPro" id="IPR037593">
    <property type="entry name" value="MIOS/Sea4"/>
</dbReference>
<sequence>MVGADRRLLWHPHEQTKFVVGGGSQITLYEWAAEKHEIRHVTSQQDLQFMKTFAWSPDPAFNDLFAVGLSTGRIDLLRLEATRQTRRTSGGSSVLSSGPIVSLTARNSRACNSLQFCPADPNYLAVGLDKARGDSSLVIYDILSTRSKLSLSLTEDDDPAPPRPAPVIPRSEIVSRAADQRTVQHHAPTEVVSAVAYASHTNYLVLAGMSARWLRLYDIRTPVPQVTSVAAKVQGITSDPFDTHRIATFGDGYVSVWDVRKLSSVPLLTFSERDAAGDGTPRLPLAASMYNGLEFSSTRRGSLAALHRDSTFVRFWDVLSSRPTDGQTTTNEGSSDAGEGSSLSSRLTRKSWTAGLPWAAGGTTTPVGHGTSQPSLVLSDTRRTKFFSKPLSSFALVPQPSLSLTSNVMVVSKDGDLELYAVHDTPKQAVWSGRGDLVVSAGVTCRVFSGVMAGEADVEREFREMQDSAQQNQQLQQQQQEDVERSQSIATESSGPPRGRSVTSPALFGRGDEEGFPALGSSGGGASPVKTRQASGGSSVLRTGLSATRPSSGSASRTFSPASMRRYPLEMESTLPTSSSRSRSRARPEIIPPSKPPSRSPARVRKLSRGAVRSASRNTRGVEHVVEDDISMVMRRRCLRGYRVGNPYHNVAVTRDDDAPVPQMLSDLWQWLNTSQDFLCVPTPRIHGYDFAYRGVAAIWEGFDPIVPTSTTATPSAEPSLLLPDLLNFKPRPSSGSRSQSRTRRSLTRSYSPADDLQGNFNAALGALAMRSGERDGGVLTNPGKFGSLMTNRPLQRQLALQLCGWSLKEEDLWTNVKRWEREGSHSRAACWLVFAGHHSKAVEVLMRSNDESHQIMSGVLAALTPDTSSRNPNLSQYYERLIIKLQDPYFRALLTHLSLGDWSEVLDEEVIPFRERLSIAFQFLDDQTLSAYLHRCTRNSAQRGDIDGLMVTGLTKAGLDILQSYVNRSGDVQTAAIIASYVVPAKFRDARAERWIEAYRDLLDGFKLHHHRVWFDIDRGALVADALALAHGAGVGVGPNTEVKGVDWAPKQILMRCNYCNKPVVNPNAVTGTVAKHKPTVCGNCSRALPRCSVCLMTLNIVPDPVRDAELMYSPGRDTIDEAILICQTCRHGGHASHIAEWFFGEGGARSRGLCPVSGCECRCAEEF</sequence>
<feature type="compositionally biased region" description="Polar residues" evidence="4">
    <location>
        <begin position="323"/>
        <end position="332"/>
    </location>
</feature>
<feature type="compositionally biased region" description="Polar residues" evidence="4">
    <location>
        <begin position="530"/>
        <end position="561"/>
    </location>
</feature>
<dbReference type="InterPro" id="IPR031488">
    <property type="entry name" value="Zn_ribbon_mio"/>
</dbReference>
<feature type="domain" description="MIOS-like alpha-solenoid" evidence="6">
    <location>
        <begin position="795"/>
        <end position="924"/>
    </location>
</feature>
<evidence type="ECO:0000256" key="2">
    <source>
        <dbReference type="ARBA" id="ARBA00022574"/>
    </source>
</evidence>
<evidence type="ECO:0000256" key="1">
    <source>
        <dbReference type="ARBA" id="ARBA00009713"/>
    </source>
</evidence>
<evidence type="ECO:0008006" key="9">
    <source>
        <dbReference type="Google" id="ProtNLM"/>
    </source>
</evidence>
<protein>
    <recommendedName>
        <fullName evidence="9">WD repeat protein mio zinc-ribbon like domain-containing protein</fullName>
    </recommendedName>
</protein>
<evidence type="ECO:0000256" key="3">
    <source>
        <dbReference type="ARBA" id="ARBA00022737"/>
    </source>
</evidence>
<dbReference type="InterPro" id="IPR036322">
    <property type="entry name" value="WD40_repeat_dom_sf"/>
</dbReference>
<dbReference type="Pfam" id="PF21720">
    <property type="entry name" value="MIOS_WD40"/>
    <property type="match status" value="1"/>
</dbReference>
<keyword evidence="2" id="KW-0853">WD repeat</keyword>
<dbReference type="EMBL" id="DF843940">
    <property type="protein sequence ID" value="GAT47743.1"/>
    <property type="molecule type" value="Genomic_DNA"/>
</dbReference>
<organism evidence="7 8">
    <name type="scientific">Mycena chlorophos</name>
    <name type="common">Agaric fungus</name>
    <name type="synonym">Agaricus chlorophos</name>
    <dbReference type="NCBI Taxonomy" id="658473"/>
    <lineage>
        <taxon>Eukaryota</taxon>
        <taxon>Fungi</taxon>
        <taxon>Dikarya</taxon>
        <taxon>Basidiomycota</taxon>
        <taxon>Agaricomycotina</taxon>
        <taxon>Agaricomycetes</taxon>
        <taxon>Agaricomycetidae</taxon>
        <taxon>Agaricales</taxon>
        <taxon>Marasmiineae</taxon>
        <taxon>Mycenaceae</taxon>
        <taxon>Mycena</taxon>
    </lineage>
</organism>
<evidence type="ECO:0000313" key="8">
    <source>
        <dbReference type="Proteomes" id="UP000815677"/>
    </source>
</evidence>
<dbReference type="Proteomes" id="UP000815677">
    <property type="component" value="Unassembled WGS sequence"/>
</dbReference>
<feature type="region of interest" description="Disordered" evidence="4">
    <location>
        <begin position="323"/>
        <end position="345"/>
    </location>
</feature>
<dbReference type="PANTHER" id="PTHR16453">
    <property type="entry name" value="WD40 DOMAIN-CONTAINING PROTEIN MIO FAMILY MEMBER"/>
    <property type="match status" value="1"/>
</dbReference>
<reference evidence="7" key="1">
    <citation type="submission" date="2014-09" db="EMBL/GenBank/DDBJ databases">
        <title>Genome sequence of the luminous mushroom Mycena chlorophos for searching fungal bioluminescence genes.</title>
        <authorList>
            <person name="Tanaka Y."/>
            <person name="Kasuga D."/>
            <person name="Oba Y."/>
            <person name="Hase S."/>
            <person name="Sato K."/>
            <person name="Oba Y."/>
            <person name="Sakakibara Y."/>
        </authorList>
    </citation>
    <scope>NUCLEOTIDE SEQUENCE</scope>
</reference>
<dbReference type="Pfam" id="PF17034">
    <property type="entry name" value="zinc_ribbon_16"/>
    <property type="match status" value="1"/>
</dbReference>
<dbReference type="InterPro" id="IPR015943">
    <property type="entry name" value="WD40/YVTN_repeat-like_dom_sf"/>
</dbReference>
<evidence type="ECO:0000313" key="7">
    <source>
        <dbReference type="EMBL" id="GAT47743.1"/>
    </source>
</evidence>
<evidence type="ECO:0000259" key="6">
    <source>
        <dbReference type="Pfam" id="PF21719"/>
    </source>
</evidence>
<accession>A0ABQ0L9G4</accession>
<feature type="compositionally biased region" description="Low complexity" evidence="4">
    <location>
        <begin position="333"/>
        <end position="345"/>
    </location>
</feature>
<keyword evidence="8" id="KW-1185">Reference proteome</keyword>
<dbReference type="Gene3D" id="2.130.10.10">
    <property type="entry name" value="YVTN repeat-like/Quinoprotein amine dehydrogenase"/>
    <property type="match status" value="2"/>
</dbReference>
<feature type="compositionally biased region" description="Low complexity" evidence="4">
    <location>
        <begin position="572"/>
        <end position="581"/>
    </location>
</feature>
<dbReference type="SUPFAM" id="SSF50978">
    <property type="entry name" value="WD40 repeat-like"/>
    <property type="match status" value="1"/>
</dbReference>
<feature type="region of interest" description="Disordered" evidence="4">
    <location>
        <begin position="729"/>
        <end position="754"/>
    </location>
</feature>
<feature type="compositionally biased region" description="Pro residues" evidence="4">
    <location>
        <begin position="590"/>
        <end position="599"/>
    </location>
</feature>
<feature type="compositionally biased region" description="Low complexity" evidence="4">
    <location>
        <begin position="470"/>
        <end position="480"/>
    </location>
</feature>
<feature type="domain" description="GATOR2 complex protein MIO zinc-ribbon like" evidence="5">
    <location>
        <begin position="1070"/>
        <end position="1167"/>
    </location>
</feature>
<evidence type="ECO:0000259" key="5">
    <source>
        <dbReference type="Pfam" id="PF17034"/>
    </source>
</evidence>
<proteinExistence type="inferred from homology"/>
<feature type="region of interest" description="Disordered" evidence="4">
    <location>
        <begin position="463"/>
        <end position="620"/>
    </location>
</feature>
<evidence type="ECO:0000256" key="4">
    <source>
        <dbReference type="SAM" id="MobiDB-lite"/>
    </source>
</evidence>
<name>A0ABQ0L9G4_MYCCL</name>
<dbReference type="Pfam" id="PF21719">
    <property type="entry name" value="MIOS_a-sol"/>
    <property type="match status" value="1"/>
</dbReference>
<dbReference type="CDD" id="cd16691">
    <property type="entry name" value="mRING-H2-C3H3C2_Mio"/>
    <property type="match status" value="1"/>
</dbReference>
<dbReference type="PANTHER" id="PTHR16453:SF9">
    <property type="entry name" value="GATOR COMPLEX PROTEIN MIOS"/>
    <property type="match status" value="1"/>
</dbReference>